<keyword evidence="1" id="KW-0614">Plasmid</keyword>
<organism evidence="1 2">
    <name type="scientific">Psychrobacter urativorans</name>
    <dbReference type="NCBI Taxonomy" id="45610"/>
    <lineage>
        <taxon>Bacteria</taxon>
        <taxon>Pseudomonadati</taxon>
        <taxon>Pseudomonadota</taxon>
        <taxon>Gammaproteobacteria</taxon>
        <taxon>Moraxellales</taxon>
        <taxon>Moraxellaceae</taxon>
        <taxon>Psychrobacter</taxon>
    </lineage>
</organism>
<geneLocation type="plasmid" evidence="1 2">
    <name>2</name>
</geneLocation>
<dbReference type="Proteomes" id="UP000059847">
    <property type="component" value="Plasmid 2"/>
</dbReference>
<sequence>MKVGDKLICIDGNACYVAGEIYTVGDFINDKFFKIRTGFDNGYWYATKDDEGIYVRFNSKEDQVSDAWFDELEYQDYA</sequence>
<dbReference type="EMBL" id="CP012708">
    <property type="protein sequence ID" value="ALF60919.1"/>
    <property type="molecule type" value="Genomic_DNA"/>
</dbReference>
<dbReference type="KEGG" id="pur:AOC03_12065"/>
<evidence type="ECO:0000313" key="2">
    <source>
        <dbReference type="Proteomes" id="UP000059847"/>
    </source>
</evidence>
<dbReference type="AlphaFoldDB" id="A0A0M4U6S8"/>
<accession>A0A0M4U6S8</accession>
<proteinExistence type="predicted"/>
<reference evidence="1 2" key="1">
    <citation type="submission" date="2015-09" db="EMBL/GenBank/DDBJ databases">
        <title>Complete genome of Psychrobacter urativorans R10.10B.</title>
        <authorList>
            <person name="See-Too W.S."/>
            <person name="Chan K.G."/>
        </authorList>
    </citation>
    <scope>NUCLEOTIDE SEQUENCE [LARGE SCALE GENOMIC DNA]</scope>
    <source>
        <strain evidence="1 2">R10.10B</strain>
        <plasmid evidence="1 2">2</plasmid>
    </source>
</reference>
<protein>
    <submittedName>
        <fullName evidence="1">Uncharacterized protein</fullName>
    </submittedName>
</protein>
<evidence type="ECO:0000313" key="1">
    <source>
        <dbReference type="EMBL" id="ALF60919.1"/>
    </source>
</evidence>
<name>A0A0M4U6S8_9GAMM</name>
<gene>
    <name evidence="1" type="ORF">AOC03_12065</name>
</gene>
<keyword evidence="2" id="KW-1185">Reference proteome</keyword>
<dbReference type="OrthoDB" id="6660011at2"/>
<dbReference type="RefSeq" id="WP_062536833.1">
    <property type="nucleotide sequence ID" value="NZ_CP012708.1"/>
</dbReference>